<name>A0A9Q0FX19_9ROSI</name>
<dbReference type="OrthoDB" id="2014623at2759"/>
<keyword evidence="7" id="KW-0325">Glycoprotein</keyword>
<dbReference type="InterPro" id="IPR056900">
    <property type="entry name" value="COB_C"/>
</dbReference>
<gene>
    <name evidence="12" type="ORF">Tsubulata_032043</name>
</gene>
<sequence>MGNRKLLILFLVIITLSLHNSLAQPPPPPNATCNGVFLSYVYNGGRPVPPTDPADQAHRFESTVTVLNNGKDELKSWMVFVGFNHSEILVSATNAVLADGTPLPASVGNGTVFAGFPETDLKTAIETAGDITQMRTQVQLLGTLFAKGEDLGTPLPANLTLVNREYSCPVFTTQGSRTLTIPVSKVSDKQLCFAMDDATLLTGNEMHVCCMRNLSPPTNVDGRDNFMPRKEGDLIIMYDVISTQESSYWAHVSISNHNPIGRLDNWNLSWEWMRDEFIYSMKGAYPSVVDATDCIFGRQGQFYKDTDFSQVLSCERRPTITDLPPTSANDTKLGMIPFCCRNGTLLPPSMDPSQSVSAFQMQVFKMPPYLNRTELNPPQNWKINGSMNNDYQCGQPVQVSPSLFPDSSGLPAQRAAVASWQVVCNITHFKEEKPKCCVSFSAFFNDSVVPCSTCACGCNNNPSQTCSADEPALLLPSESLLVPFDNRTKKALDWAKLKRKKVPNPLPCGDNCGVSINWHILTDYKSGWTARITLFNWGETNFADWFAAVQLDKAGPGFEKVYSFNGSLLSDSNNTVFMQGLPGLNYLVAETDGHNPRKDPRVPGSQQSVLLFTKKNMPLINVARGDGFPTKVIFNGEECALPTIRPSSGYRISAATGVLSIVVVLAVLLMQ</sequence>
<proteinExistence type="inferred from homology"/>
<keyword evidence="9" id="KW-0812">Transmembrane</keyword>
<keyword evidence="4" id="KW-0336">GPI-anchor</keyword>
<organism evidence="12 13">
    <name type="scientific">Turnera subulata</name>
    <dbReference type="NCBI Taxonomy" id="218843"/>
    <lineage>
        <taxon>Eukaryota</taxon>
        <taxon>Viridiplantae</taxon>
        <taxon>Streptophyta</taxon>
        <taxon>Embryophyta</taxon>
        <taxon>Tracheophyta</taxon>
        <taxon>Spermatophyta</taxon>
        <taxon>Magnoliopsida</taxon>
        <taxon>eudicotyledons</taxon>
        <taxon>Gunneridae</taxon>
        <taxon>Pentapetalae</taxon>
        <taxon>rosids</taxon>
        <taxon>fabids</taxon>
        <taxon>Malpighiales</taxon>
        <taxon>Passifloraceae</taxon>
        <taxon>Turnera</taxon>
    </lineage>
</organism>
<evidence type="ECO:0000259" key="11">
    <source>
        <dbReference type="Pfam" id="PF25079"/>
    </source>
</evidence>
<comment type="caution">
    <text evidence="12">The sequence shown here is derived from an EMBL/GenBank/DDBJ whole genome shotgun (WGS) entry which is preliminary data.</text>
</comment>
<evidence type="ECO:0000313" key="12">
    <source>
        <dbReference type="EMBL" id="KAJ4839171.1"/>
    </source>
</evidence>
<protein>
    <recommendedName>
        <fullName evidence="11">COBRA C-terminal domain-containing protein</fullName>
    </recommendedName>
</protein>
<dbReference type="EMBL" id="JAKUCV010003387">
    <property type="protein sequence ID" value="KAJ4839171.1"/>
    <property type="molecule type" value="Genomic_DNA"/>
</dbReference>
<comment type="subcellular location">
    <subcellularLocation>
        <location evidence="1">Cell membrane</location>
        <topology evidence="1">Lipid-anchor</topology>
        <topology evidence="1">GPI-anchor</topology>
    </subcellularLocation>
</comment>
<evidence type="ECO:0000256" key="2">
    <source>
        <dbReference type="ARBA" id="ARBA00005507"/>
    </source>
</evidence>
<feature type="transmembrane region" description="Helical" evidence="9">
    <location>
        <begin position="649"/>
        <end position="670"/>
    </location>
</feature>
<keyword evidence="13" id="KW-1185">Reference proteome</keyword>
<evidence type="ECO:0000256" key="5">
    <source>
        <dbReference type="ARBA" id="ARBA00022729"/>
    </source>
</evidence>
<dbReference type="GO" id="GO:0010215">
    <property type="term" value="P:cellulose microfibril organization"/>
    <property type="evidence" value="ECO:0007669"/>
    <property type="project" value="InterPro"/>
</dbReference>
<evidence type="ECO:0000256" key="7">
    <source>
        <dbReference type="ARBA" id="ARBA00023180"/>
    </source>
</evidence>
<evidence type="ECO:0000256" key="9">
    <source>
        <dbReference type="SAM" id="Phobius"/>
    </source>
</evidence>
<feature type="signal peptide" evidence="10">
    <location>
        <begin position="1"/>
        <end position="23"/>
    </location>
</feature>
<keyword evidence="9" id="KW-1133">Transmembrane helix</keyword>
<dbReference type="AlphaFoldDB" id="A0A9Q0FX19"/>
<dbReference type="Proteomes" id="UP001141552">
    <property type="component" value="Unassembled WGS sequence"/>
</dbReference>
<evidence type="ECO:0000256" key="10">
    <source>
        <dbReference type="SAM" id="SignalP"/>
    </source>
</evidence>
<keyword evidence="3" id="KW-1003">Cell membrane</keyword>
<keyword evidence="8" id="KW-0449">Lipoprotein</keyword>
<dbReference type="PANTHER" id="PTHR31052:SF19">
    <property type="entry name" value="COBRA-LIKE PROTEIN 7"/>
    <property type="match status" value="1"/>
</dbReference>
<dbReference type="PANTHER" id="PTHR31052">
    <property type="entry name" value="COBRA-LIKE PROTEIN 7"/>
    <property type="match status" value="1"/>
</dbReference>
<evidence type="ECO:0000256" key="4">
    <source>
        <dbReference type="ARBA" id="ARBA00022622"/>
    </source>
</evidence>
<comment type="similarity">
    <text evidence="2">Belongs to the COBRA family.</text>
</comment>
<dbReference type="InterPro" id="IPR006918">
    <property type="entry name" value="COBRA_pln"/>
</dbReference>
<dbReference type="Pfam" id="PF04833">
    <property type="entry name" value="COBRA"/>
    <property type="match status" value="1"/>
</dbReference>
<evidence type="ECO:0000256" key="1">
    <source>
        <dbReference type="ARBA" id="ARBA00004609"/>
    </source>
</evidence>
<feature type="domain" description="COBRA C-terminal" evidence="11">
    <location>
        <begin position="435"/>
        <end position="646"/>
    </location>
</feature>
<feature type="chain" id="PRO_5040182991" description="COBRA C-terminal domain-containing protein" evidence="10">
    <location>
        <begin position="24"/>
        <end position="671"/>
    </location>
</feature>
<keyword evidence="6 9" id="KW-0472">Membrane</keyword>
<accession>A0A9Q0FX19</accession>
<dbReference type="GO" id="GO:0098552">
    <property type="term" value="C:side of membrane"/>
    <property type="evidence" value="ECO:0007669"/>
    <property type="project" value="UniProtKB-KW"/>
</dbReference>
<dbReference type="Pfam" id="PF25079">
    <property type="entry name" value="COB_C"/>
    <property type="match status" value="1"/>
</dbReference>
<dbReference type="GO" id="GO:0005886">
    <property type="term" value="C:plasma membrane"/>
    <property type="evidence" value="ECO:0007669"/>
    <property type="project" value="UniProtKB-SubCell"/>
</dbReference>
<reference evidence="12" key="1">
    <citation type="submission" date="2022-02" db="EMBL/GenBank/DDBJ databases">
        <authorList>
            <person name="Henning P.M."/>
            <person name="McCubbin A.G."/>
            <person name="Shore J.S."/>
        </authorList>
    </citation>
    <scope>NUCLEOTIDE SEQUENCE</scope>
    <source>
        <strain evidence="12">F60SS</strain>
        <tissue evidence="12">Leaves</tissue>
    </source>
</reference>
<reference evidence="12" key="2">
    <citation type="journal article" date="2023" name="Plants (Basel)">
        <title>Annotation of the Turnera subulata (Passifloraceae) Draft Genome Reveals the S-Locus Evolved after the Divergence of Turneroideae from Passifloroideae in a Stepwise Manner.</title>
        <authorList>
            <person name="Henning P.M."/>
            <person name="Roalson E.H."/>
            <person name="Mir W."/>
            <person name="McCubbin A.G."/>
            <person name="Shore J.S."/>
        </authorList>
    </citation>
    <scope>NUCLEOTIDE SEQUENCE</scope>
    <source>
        <strain evidence="12">F60SS</strain>
    </source>
</reference>
<keyword evidence="5 10" id="KW-0732">Signal</keyword>
<evidence type="ECO:0000313" key="13">
    <source>
        <dbReference type="Proteomes" id="UP001141552"/>
    </source>
</evidence>
<evidence type="ECO:0000256" key="6">
    <source>
        <dbReference type="ARBA" id="ARBA00023136"/>
    </source>
</evidence>
<evidence type="ECO:0000256" key="3">
    <source>
        <dbReference type="ARBA" id="ARBA00022475"/>
    </source>
</evidence>
<evidence type="ECO:0000256" key="8">
    <source>
        <dbReference type="ARBA" id="ARBA00023288"/>
    </source>
</evidence>